<dbReference type="AlphaFoldDB" id="A0A0L0T9M0"/>
<sequence length="1215" mass="126387">MTTTTTTRHVCLSRRRLLRPCRWPSTPTSTKKPCNRTRSRCPHPSPRHCSCCATPDRPSRVASHAARPASIALPASVVASQMLASAPIEPPAPVASAPRCEVTQSTILFEERARALEMEPRGEYLGDMHANVPLPNSVVPSLLNLAELRQGAATVAPQAEDLAAVTPHRELTHSTILLNERAHALELEEGREYRGDMHANVPLPESIAPSLANLTGSGLNQSAPTAPVEVASSSRHELTQSTILFAERARDLASDQDGSEYRGDMHANVPLPESMAPSLASLAGTGLNPSASTDLIESVGPAESVSASSRRELTHSTILFEERAQALDLNQSTEYCGDMHANVPLPASMAPSFTSLTRSSPLDSSAPVAVPRSESVQLANMPLPASVAASQTLVPDRPRSSDTSRADVPNVDDFSLSESYVGDMHVNVPMPASVMASRDILAASGRVASITLPHMLHGNSSNSSSDAQLAVDPSGVQLPASVAALQQLVAARSNERFERDQQFDQDEPFLVPLPASVAASQTLAFDEAGAAAPGLDWAAVEVNGSLSLLPQDNAEVYDSEIVSPNLAQVEPLTEDPVSQVNPERVVLPPSVSSHAGLLADEPPESAGCTSVSSSAAIEHIEADVEPTLDPAGFALSASVAASQRLAPSTRASGSRLMLEDSRTQPEAVPLPASVAASQTLTTVPGSFVDLLLAGAGSRPSFGSSSLVPDAPLNTSQLMSMSFPATSELLDMLPTGDEHLEETRESQQMADWSLSTNNMDLPLPNSPPRSADVLRPRSVARHDSGPTAREAAAVPLPLSTASSVVMSRASSARNSLAGSRSLVLARGTALPLSAPPSVVLAKSPSHELHADERQASAPADLHADPDPSAVSLPPSLAASQQLDDTSFAPRTSRPSSGAAEVRAHTKAASRDALVPRPQSPSALPASKSPSRRSIRALPASTSSLADRSRAEPAAPQPILGWLEEALASPLPASVANLAAAEPTRRQGSASSIRPEHKSRADPTSVPLPTSTYASIEVLSGQTGRQSPYAASRTALSGARSVQNLAKSKLAQSTSVPSLRAAESGTSLAATAAGVALPASRSAMVSRPGSAAHVPATAKAPTRPASASNVASRSPRARILGSAAADVPLPPSVAGSRDMMAVPPRRAPSQGLQFTASKAAYVPLPASVAGSRARLVDEDETTPRHLTAKRDQEEEAAQVPLPASVAGSAQELRERGV</sequence>
<evidence type="ECO:0000256" key="1">
    <source>
        <dbReference type="SAM" id="MobiDB-lite"/>
    </source>
</evidence>
<feature type="region of interest" description="Disordered" evidence="1">
    <location>
        <begin position="1169"/>
        <end position="1215"/>
    </location>
</feature>
<feature type="region of interest" description="Disordered" evidence="1">
    <location>
        <begin position="1091"/>
        <end position="1112"/>
    </location>
</feature>
<keyword evidence="3" id="KW-1185">Reference proteome</keyword>
<feature type="compositionally biased region" description="Basic and acidic residues" evidence="1">
    <location>
        <begin position="843"/>
        <end position="853"/>
    </location>
</feature>
<feature type="region of interest" description="Disordered" evidence="1">
    <location>
        <begin position="214"/>
        <end position="234"/>
    </location>
</feature>
<dbReference type="EMBL" id="GG745371">
    <property type="protein sequence ID" value="KNE71415.1"/>
    <property type="molecule type" value="Genomic_DNA"/>
</dbReference>
<dbReference type="Proteomes" id="UP000054350">
    <property type="component" value="Unassembled WGS sequence"/>
</dbReference>
<feature type="region of interest" description="Disordered" evidence="1">
    <location>
        <begin position="978"/>
        <end position="1007"/>
    </location>
</feature>
<organism evidence="2 3">
    <name type="scientific">Allomyces macrogynus (strain ATCC 38327)</name>
    <name type="common">Allomyces javanicus var. macrogynus</name>
    <dbReference type="NCBI Taxonomy" id="578462"/>
    <lineage>
        <taxon>Eukaryota</taxon>
        <taxon>Fungi</taxon>
        <taxon>Fungi incertae sedis</taxon>
        <taxon>Blastocladiomycota</taxon>
        <taxon>Blastocladiomycetes</taxon>
        <taxon>Blastocladiales</taxon>
        <taxon>Blastocladiaceae</taxon>
        <taxon>Allomyces</taxon>
    </lineage>
</organism>
<feature type="region of interest" description="Disordered" evidence="1">
    <location>
        <begin position="843"/>
        <end position="950"/>
    </location>
</feature>
<gene>
    <name evidence="2" type="ORF">AMAG_20353</name>
</gene>
<accession>A0A0L0T9M0</accession>
<feature type="compositionally biased region" description="Low complexity" evidence="1">
    <location>
        <begin position="865"/>
        <end position="878"/>
    </location>
</feature>
<protein>
    <submittedName>
        <fullName evidence="2">Uncharacterized protein</fullName>
    </submittedName>
</protein>
<evidence type="ECO:0000313" key="3">
    <source>
        <dbReference type="Proteomes" id="UP000054350"/>
    </source>
</evidence>
<feature type="region of interest" description="Disordered" evidence="1">
    <location>
        <begin position="389"/>
        <end position="410"/>
    </location>
</feature>
<reference evidence="3" key="2">
    <citation type="submission" date="2009-11" db="EMBL/GenBank/DDBJ databases">
        <title>The Genome Sequence of Allomyces macrogynus strain ATCC 38327.</title>
        <authorList>
            <consortium name="The Broad Institute Genome Sequencing Platform"/>
            <person name="Russ C."/>
            <person name="Cuomo C."/>
            <person name="Shea T."/>
            <person name="Young S.K."/>
            <person name="Zeng Q."/>
            <person name="Koehrsen M."/>
            <person name="Haas B."/>
            <person name="Borodovsky M."/>
            <person name="Guigo R."/>
            <person name="Alvarado L."/>
            <person name="Berlin A."/>
            <person name="Borenstein D."/>
            <person name="Chen Z."/>
            <person name="Engels R."/>
            <person name="Freedman E."/>
            <person name="Gellesch M."/>
            <person name="Goldberg J."/>
            <person name="Griggs A."/>
            <person name="Gujja S."/>
            <person name="Heiman D."/>
            <person name="Hepburn T."/>
            <person name="Howarth C."/>
            <person name="Jen D."/>
            <person name="Larson L."/>
            <person name="Lewis B."/>
            <person name="Mehta T."/>
            <person name="Park D."/>
            <person name="Pearson M."/>
            <person name="Roberts A."/>
            <person name="Saif S."/>
            <person name="Shenoy N."/>
            <person name="Sisk P."/>
            <person name="Stolte C."/>
            <person name="Sykes S."/>
            <person name="Walk T."/>
            <person name="White J."/>
            <person name="Yandava C."/>
            <person name="Burger G."/>
            <person name="Gray M.W."/>
            <person name="Holland P.W.H."/>
            <person name="King N."/>
            <person name="Lang F.B.F."/>
            <person name="Roger A.J."/>
            <person name="Ruiz-Trillo I."/>
            <person name="Lander E."/>
            <person name="Nusbaum C."/>
        </authorList>
    </citation>
    <scope>NUCLEOTIDE SEQUENCE [LARGE SCALE GENOMIC DNA]</scope>
    <source>
        <strain evidence="3">ATCC 38327</strain>
    </source>
</reference>
<feature type="compositionally biased region" description="Basic and acidic residues" evidence="1">
    <location>
        <begin position="396"/>
        <end position="405"/>
    </location>
</feature>
<feature type="compositionally biased region" description="Polar residues" evidence="1">
    <location>
        <begin position="879"/>
        <end position="894"/>
    </location>
</feature>
<dbReference type="VEuPathDB" id="FungiDB:AMAG_20353"/>
<name>A0A0L0T9M0_ALLM3</name>
<reference evidence="2 3" key="1">
    <citation type="submission" date="2009-11" db="EMBL/GenBank/DDBJ databases">
        <title>Annotation of Allomyces macrogynus ATCC 38327.</title>
        <authorList>
            <consortium name="The Broad Institute Genome Sequencing Platform"/>
            <person name="Russ C."/>
            <person name="Cuomo C."/>
            <person name="Burger G."/>
            <person name="Gray M.W."/>
            <person name="Holland P.W.H."/>
            <person name="King N."/>
            <person name="Lang F.B.F."/>
            <person name="Roger A.J."/>
            <person name="Ruiz-Trillo I."/>
            <person name="Young S.K."/>
            <person name="Zeng Q."/>
            <person name="Gargeya S."/>
            <person name="Fitzgerald M."/>
            <person name="Haas B."/>
            <person name="Abouelleil A."/>
            <person name="Alvarado L."/>
            <person name="Arachchi H.M."/>
            <person name="Berlin A."/>
            <person name="Chapman S.B."/>
            <person name="Gearin G."/>
            <person name="Goldberg J."/>
            <person name="Griggs A."/>
            <person name="Gujja S."/>
            <person name="Hansen M."/>
            <person name="Heiman D."/>
            <person name="Howarth C."/>
            <person name="Larimer J."/>
            <person name="Lui A."/>
            <person name="MacDonald P.J.P."/>
            <person name="McCowen C."/>
            <person name="Montmayeur A."/>
            <person name="Murphy C."/>
            <person name="Neiman D."/>
            <person name="Pearson M."/>
            <person name="Priest M."/>
            <person name="Roberts A."/>
            <person name="Saif S."/>
            <person name="Shea T."/>
            <person name="Sisk P."/>
            <person name="Stolte C."/>
            <person name="Sykes S."/>
            <person name="Wortman J."/>
            <person name="Nusbaum C."/>
            <person name="Birren B."/>
        </authorList>
    </citation>
    <scope>NUCLEOTIDE SEQUENCE [LARGE SCALE GENOMIC DNA]</scope>
    <source>
        <strain evidence="2 3">ATCC 38327</strain>
    </source>
</reference>
<evidence type="ECO:0000313" key="2">
    <source>
        <dbReference type="EMBL" id="KNE71415.1"/>
    </source>
</evidence>
<proteinExistence type="predicted"/>
<feature type="compositionally biased region" description="Low complexity" evidence="1">
    <location>
        <begin position="918"/>
        <end position="927"/>
    </location>
</feature>
<feature type="compositionally biased region" description="Polar residues" evidence="1">
    <location>
        <begin position="214"/>
        <end position="224"/>
    </location>
</feature>